<accession>J2ZAU6</accession>
<protein>
    <submittedName>
        <fullName evidence="1">Uncharacterized protein</fullName>
    </submittedName>
</protein>
<evidence type="ECO:0000313" key="2">
    <source>
        <dbReference type="Proteomes" id="UP000007813"/>
    </source>
</evidence>
<proteinExistence type="predicted"/>
<name>J2ZAU6_9EURY</name>
<comment type="caution">
    <text evidence="1">The sequence shown here is derived from an EMBL/GenBank/DDBJ whole genome shotgun (WGS) entry which is preliminary data.</text>
</comment>
<sequence>MLEQRDVKDHFRIEVYCSVQPRPLTVNFDSGFVDRSFAMYAPAMKAAVDVLIDEDLKTAEAVAKEFQTRETNYNHESMKQTEIESIFEQLLHEV</sequence>
<organism evidence="1 2">
    <name type="scientific">Halogranum salarium B-1</name>
    <dbReference type="NCBI Taxonomy" id="1210908"/>
    <lineage>
        <taxon>Archaea</taxon>
        <taxon>Methanobacteriati</taxon>
        <taxon>Methanobacteriota</taxon>
        <taxon>Stenosarchaea group</taxon>
        <taxon>Halobacteria</taxon>
        <taxon>Halobacteriales</taxon>
        <taxon>Haloferacaceae</taxon>
    </lineage>
</organism>
<dbReference type="EMBL" id="ALJD01000010">
    <property type="protein sequence ID" value="EJN57775.1"/>
    <property type="molecule type" value="Genomic_DNA"/>
</dbReference>
<evidence type="ECO:0000313" key="1">
    <source>
        <dbReference type="EMBL" id="EJN57775.1"/>
    </source>
</evidence>
<dbReference type="AlphaFoldDB" id="J2ZAU6"/>
<gene>
    <name evidence="1" type="ORF">HSB1_38600</name>
</gene>
<reference evidence="1 2" key="1">
    <citation type="journal article" date="2012" name="J. Bacteriol.">
        <title>Draft Genome Sequence of the Extremely Halophilic Archaeon Halogranum salarium B-1T.</title>
        <authorList>
            <person name="Kim K.K."/>
            <person name="Lee K.C."/>
            <person name="Lee J.S."/>
        </authorList>
    </citation>
    <scope>NUCLEOTIDE SEQUENCE [LARGE SCALE GENOMIC DNA]</scope>
    <source>
        <strain evidence="1 2">B-1</strain>
    </source>
</reference>
<dbReference type="Proteomes" id="UP000007813">
    <property type="component" value="Unassembled WGS sequence"/>
</dbReference>